<sequence length="58" mass="6508">MWGPVGQAETRKPALQAGCGTVGLVGTDIRVYIRILLFFPIHRLFTYRILARKGKSSF</sequence>
<evidence type="ECO:0000313" key="1">
    <source>
        <dbReference type="EMBL" id="DAF93287.1"/>
    </source>
</evidence>
<dbReference type="EMBL" id="BK016081">
    <property type="protein sequence ID" value="DAF93287.1"/>
    <property type="molecule type" value="Genomic_DNA"/>
</dbReference>
<organism evidence="1">
    <name type="scientific">Phage sp. ctR9T2</name>
    <dbReference type="NCBI Taxonomy" id="2825795"/>
    <lineage>
        <taxon>Viruses</taxon>
    </lineage>
</organism>
<proteinExistence type="predicted"/>
<reference evidence="1" key="1">
    <citation type="journal article" date="2021" name="Proc. Natl. Acad. Sci. U.S.A.">
        <title>A Catalog of Tens of Thousands of Viruses from Human Metagenomes Reveals Hidden Associations with Chronic Diseases.</title>
        <authorList>
            <person name="Tisza M.J."/>
            <person name="Buck C.B."/>
        </authorList>
    </citation>
    <scope>NUCLEOTIDE SEQUENCE</scope>
    <source>
        <strain evidence="1">CtR9T2</strain>
    </source>
</reference>
<protein>
    <submittedName>
        <fullName evidence="1">Uncharacterized protein</fullName>
    </submittedName>
</protein>
<accession>A0A8S5UFL8</accession>
<name>A0A8S5UFL8_9VIRU</name>